<dbReference type="Proteomes" id="UP001159363">
    <property type="component" value="Chromosome 14"/>
</dbReference>
<evidence type="ECO:0000313" key="2">
    <source>
        <dbReference type="EMBL" id="KAJ8867568.1"/>
    </source>
</evidence>
<gene>
    <name evidence="2" type="ORF">PR048_031370</name>
</gene>
<comment type="caution">
    <text evidence="2">The sequence shown here is derived from an EMBL/GenBank/DDBJ whole genome shotgun (WGS) entry which is preliminary data.</text>
</comment>
<feature type="region of interest" description="Disordered" evidence="1">
    <location>
        <begin position="811"/>
        <end position="837"/>
    </location>
</feature>
<protein>
    <submittedName>
        <fullName evidence="2">Uncharacterized protein</fullName>
    </submittedName>
</protein>
<evidence type="ECO:0000313" key="3">
    <source>
        <dbReference type="Proteomes" id="UP001159363"/>
    </source>
</evidence>
<accession>A0ABQ9G856</accession>
<organism evidence="2 3">
    <name type="scientific">Dryococelus australis</name>
    <dbReference type="NCBI Taxonomy" id="614101"/>
    <lineage>
        <taxon>Eukaryota</taxon>
        <taxon>Metazoa</taxon>
        <taxon>Ecdysozoa</taxon>
        <taxon>Arthropoda</taxon>
        <taxon>Hexapoda</taxon>
        <taxon>Insecta</taxon>
        <taxon>Pterygota</taxon>
        <taxon>Neoptera</taxon>
        <taxon>Polyneoptera</taxon>
        <taxon>Phasmatodea</taxon>
        <taxon>Verophasmatodea</taxon>
        <taxon>Anareolatae</taxon>
        <taxon>Phasmatidae</taxon>
        <taxon>Eurycanthinae</taxon>
        <taxon>Dryococelus</taxon>
    </lineage>
</organism>
<proteinExistence type="predicted"/>
<keyword evidence="3" id="KW-1185">Reference proteome</keyword>
<name>A0ABQ9G856_9NEOP</name>
<sequence length="837" mass="94619">MTSSIDQRHVWHAPRTTLAYGKASTVERPISSKAITQVNDAEANKITNCSQAVPERHNAEVYESPGFGGAPGRQLSTLLIIGDHKFRLGSRVRNKMSLPSRTGFDSRRDRPWSFARANRAGRCRWSAGFLGDLPFPPPLHSSAAPHREKVFVESNKICLVQPNCLCMCNEILSGPNIFILHVHHAHVFRGKPTFRGLEWVEKVRSPGARSRTGKLKRAPVASGDPGYHEPGAGRTTFITSRLHSGYWFLLRAPSVYSTEQAPVFLATFHHTPLHRGVQNSRYYSVPRETCLHFNYLRKIRGSIGYWQLHGVIFLCDRFNRDWLLNRRAFMIGSKRPWDELHKLSANVNSNKNIQYRGVPPVALRHFFLARRTVSNFRLGTMPHGARVTRAKRVQMVFARYSLRCCLLRLLFSPYHVEPPSLRPHPPAHSYSRKHLNSRSASGEITRLDHRVPWLVNFKVTVRARKGIFFSRQLLPWRESGAEMKDKDRASSGKKLLPAASRAAPLSGALPTTLLQPPYRILYPLNYCGPTIGFSTHCATVAPLFGSLPTALLRSHYRVVYPLSYCGSTIGFSTHFATAAPLSGSLPTELLRLLGRNFARLQEIKTTKYAKAKLSLELLYSGFKIARWPSYVAGLYGPKAGTLSTLQQSLIYYVVRGPRWRRIDFSLLTKANWVQFPAGSLPDFHLWESCPDDAVGRRMFSGVSRFPRPCIPPLLQSHLTPPSSALKISILRAAQISPLHAQTLRDVMLACTFYRYEHAILAGIFKCISSFRTLSRTHIRRSHLAGTGYSWSCFHAAWRAGVLPPARLTRRYSSARQRETTKGRVTAPLNENRERERE</sequence>
<reference evidence="2 3" key="1">
    <citation type="submission" date="2023-02" db="EMBL/GenBank/DDBJ databases">
        <title>LHISI_Scaffold_Assembly.</title>
        <authorList>
            <person name="Stuart O.P."/>
            <person name="Cleave R."/>
            <person name="Magrath M.J.L."/>
            <person name="Mikheyev A.S."/>
        </authorList>
    </citation>
    <scope>NUCLEOTIDE SEQUENCE [LARGE SCALE GENOMIC DNA]</scope>
    <source>
        <strain evidence="2">Daus_M_001</strain>
        <tissue evidence="2">Leg muscle</tissue>
    </source>
</reference>
<evidence type="ECO:0000256" key="1">
    <source>
        <dbReference type="SAM" id="MobiDB-lite"/>
    </source>
</evidence>
<dbReference type="EMBL" id="JARBHB010000015">
    <property type="protein sequence ID" value="KAJ8867568.1"/>
    <property type="molecule type" value="Genomic_DNA"/>
</dbReference>